<keyword evidence="3" id="KW-0862">Zinc</keyword>
<comment type="caution">
    <text evidence="6">The sequence shown here is derived from an EMBL/GenBank/DDBJ whole genome shotgun (WGS) entry which is preliminary data.</text>
</comment>
<protein>
    <recommendedName>
        <fullName evidence="5">RING-type domain-containing protein</fullName>
    </recommendedName>
</protein>
<evidence type="ECO:0000259" key="5">
    <source>
        <dbReference type="PROSITE" id="PS50089"/>
    </source>
</evidence>
<keyword evidence="7" id="KW-1185">Reference proteome</keyword>
<dbReference type="Gene3D" id="3.30.40.10">
    <property type="entry name" value="Zinc/RING finger domain, C3HC4 (zinc finger)"/>
    <property type="match status" value="1"/>
</dbReference>
<dbReference type="Proteomes" id="UP001432027">
    <property type="component" value="Unassembled WGS sequence"/>
</dbReference>
<feature type="non-terminal residue" evidence="6">
    <location>
        <position position="167"/>
    </location>
</feature>
<dbReference type="InterPro" id="IPR001841">
    <property type="entry name" value="Znf_RING"/>
</dbReference>
<keyword evidence="2 4" id="KW-0863">Zinc-finger</keyword>
<evidence type="ECO:0000313" key="7">
    <source>
        <dbReference type="Proteomes" id="UP001432027"/>
    </source>
</evidence>
<dbReference type="SUPFAM" id="SSF57850">
    <property type="entry name" value="RING/U-box"/>
    <property type="match status" value="1"/>
</dbReference>
<dbReference type="PANTHER" id="PTHR45969">
    <property type="entry name" value="RING ZINC FINGER PROTEIN-RELATED"/>
    <property type="match status" value="1"/>
</dbReference>
<evidence type="ECO:0000256" key="3">
    <source>
        <dbReference type="ARBA" id="ARBA00022833"/>
    </source>
</evidence>
<name>A0AAV5UEP8_9BILA</name>
<evidence type="ECO:0000256" key="1">
    <source>
        <dbReference type="ARBA" id="ARBA00022723"/>
    </source>
</evidence>
<gene>
    <name evidence="6" type="ORF">PENTCL1PPCAC_27630</name>
</gene>
<dbReference type="GO" id="GO:0008270">
    <property type="term" value="F:zinc ion binding"/>
    <property type="evidence" value="ECO:0007669"/>
    <property type="project" value="UniProtKB-KW"/>
</dbReference>
<dbReference type="EMBL" id="BTSX01000006">
    <property type="protein sequence ID" value="GMT05456.1"/>
    <property type="molecule type" value="Genomic_DNA"/>
</dbReference>
<feature type="domain" description="RING-type" evidence="5">
    <location>
        <begin position="40"/>
        <end position="88"/>
    </location>
</feature>
<accession>A0AAV5UEP8</accession>
<evidence type="ECO:0000256" key="4">
    <source>
        <dbReference type="PROSITE-ProRule" id="PRU00175"/>
    </source>
</evidence>
<dbReference type="PANTHER" id="PTHR45969:SF69">
    <property type="entry name" value="FINGER DOMAIN PROTEIN, PUTATIVE (AFU_ORTHOLOGUE AFUA_3G12190)-RELATED"/>
    <property type="match status" value="1"/>
</dbReference>
<sequence>MTIPFTLSKIRMVLSRVSSINNQEQEKNGDKKDEFDQLDCLFCFDPLKSSEQTQVDLQCHHSFHQSCLMRWGRTCAEEVTTFNCPVCRKGIKKMTDNATRKSIPFSFKRKRAVTSWFSRLTGIVVDVGEEEEENPPDAIVIPGGDDLLTIAEFFLEQGPSKPSASTT</sequence>
<organism evidence="6 7">
    <name type="scientific">Pristionchus entomophagus</name>
    <dbReference type="NCBI Taxonomy" id="358040"/>
    <lineage>
        <taxon>Eukaryota</taxon>
        <taxon>Metazoa</taxon>
        <taxon>Ecdysozoa</taxon>
        <taxon>Nematoda</taxon>
        <taxon>Chromadorea</taxon>
        <taxon>Rhabditida</taxon>
        <taxon>Rhabditina</taxon>
        <taxon>Diplogasteromorpha</taxon>
        <taxon>Diplogasteroidea</taxon>
        <taxon>Neodiplogasteridae</taxon>
        <taxon>Pristionchus</taxon>
    </lineage>
</organism>
<proteinExistence type="predicted"/>
<dbReference type="Pfam" id="PF13639">
    <property type="entry name" value="zf-RING_2"/>
    <property type="match status" value="1"/>
</dbReference>
<dbReference type="AlphaFoldDB" id="A0AAV5UEP8"/>
<evidence type="ECO:0000313" key="6">
    <source>
        <dbReference type="EMBL" id="GMT05456.1"/>
    </source>
</evidence>
<keyword evidence="1" id="KW-0479">Metal-binding</keyword>
<dbReference type="InterPro" id="IPR013083">
    <property type="entry name" value="Znf_RING/FYVE/PHD"/>
</dbReference>
<dbReference type="PROSITE" id="PS50089">
    <property type="entry name" value="ZF_RING_2"/>
    <property type="match status" value="1"/>
</dbReference>
<dbReference type="GO" id="GO:0016567">
    <property type="term" value="P:protein ubiquitination"/>
    <property type="evidence" value="ECO:0007669"/>
    <property type="project" value="TreeGrafter"/>
</dbReference>
<dbReference type="GO" id="GO:0061630">
    <property type="term" value="F:ubiquitin protein ligase activity"/>
    <property type="evidence" value="ECO:0007669"/>
    <property type="project" value="TreeGrafter"/>
</dbReference>
<evidence type="ECO:0000256" key="2">
    <source>
        <dbReference type="ARBA" id="ARBA00022771"/>
    </source>
</evidence>
<reference evidence="6" key="1">
    <citation type="submission" date="2023-10" db="EMBL/GenBank/DDBJ databases">
        <title>Genome assembly of Pristionchus species.</title>
        <authorList>
            <person name="Yoshida K."/>
            <person name="Sommer R.J."/>
        </authorList>
    </citation>
    <scope>NUCLEOTIDE SEQUENCE</scope>
    <source>
        <strain evidence="6">RS0144</strain>
    </source>
</reference>